<dbReference type="Proteomes" id="UP000216752">
    <property type="component" value="Chromosome"/>
</dbReference>
<dbReference type="RefSeq" id="WP_094604837.1">
    <property type="nucleotide sequence ID" value="NZ_CP155573.1"/>
</dbReference>
<feature type="transmembrane region" description="Helical" evidence="1">
    <location>
        <begin position="35"/>
        <end position="53"/>
    </location>
</feature>
<feature type="transmembrane region" description="Helical" evidence="1">
    <location>
        <begin position="166"/>
        <end position="188"/>
    </location>
</feature>
<reference evidence="2" key="1">
    <citation type="submission" date="2024-05" db="EMBL/GenBank/DDBJ databases">
        <title>Isolation and characterization of Sporomusa carbonis sp. nov., a carboxydotrophic hydrogenogen in the genus of Sporomusa isolated from a charcoal burning pile.</title>
        <authorList>
            <person name="Boeer T."/>
            <person name="Rosenbaum F."/>
            <person name="Eysell L."/>
            <person name="Mueller V."/>
            <person name="Daniel R."/>
            <person name="Poehlein A."/>
        </authorList>
    </citation>
    <scope>NUCLEOTIDE SEQUENCE [LARGE SCALE GENOMIC DNA]</scope>
    <source>
        <strain evidence="2">DSM 10669</strain>
    </source>
</reference>
<feature type="transmembrane region" description="Helical" evidence="1">
    <location>
        <begin position="121"/>
        <end position="138"/>
    </location>
</feature>
<evidence type="ECO:0000313" key="3">
    <source>
        <dbReference type="Proteomes" id="UP000216752"/>
    </source>
</evidence>
<keyword evidence="1" id="KW-0472">Membrane</keyword>
<feature type="transmembrane region" description="Helical" evidence="1">
    <location>
        <begin position="65"/>
        <end position="85"/>
    </location>
</feature>
<evidence type="ECO:0008006" key="4">
    <source>
        <dbReference type="Google" id="ProtNLM"/>
    </source>
</evidence>
<sequence>MTAHKKTMLILTSTFLVVLVSIAWNLVQQGRYDYAQNIIIKIVLWILYTFWEVKSGITISNYIRASVMTILISDSYFGLYLDIYVTSSIFDKVQHVFGSYVFSLFAYSIICKLAQPMIGRGFTFIFILTLGLSIGAIYEVGEFLGDSIAKPSMPSQPNLLDTNLDLIADIMGALLAAVHVTIILVGNLNNNIR</sequence>
<organism evidence="2 3">
    <name type="scientific">Sporomusa silvacetica DSM 10669</name>
    <dbReference type="NCBI Taxonomy" id="1123289"/>
    <lineage>
        <taxon>Bacteria</taxon>
        <taxon>Bacillati</taxon>
        <taxon>Bacillota</taxon>
        <taxon>Negativicutes</taxon>
        <taxon>Selenomonadales</taxon>
        <taxon>Sporomusaceae</taxon>
        <taxon>Sporomusa</taxon>
    </lineage>
</organism>
<dbReference type="Pfam" id="PF09997">
    <property type="entry name" value="DUF2238"/>
    <property type="match status" value="1"/>
</dbReference>
<dbReference type="EMBL" id="CP155573">
    <property type="protein sequence ID" value="XFO65760.1"/>
    <property type="molecule type" value="Genomic_DNA"/>
</dbReference>
<feature type="transmembrane region" description="Helical" evidence="1">
    <location>
        <begin position="97"/>
        <end position="114"/>
    </location>
</feature>
<keyword evidence="3" id="KW-1185">Reference proteome</keyword>
<keyword evidence="1" id="KW-1133">Transmembrane helix</keyword>
<keyword evidence="1" id="KW-0812">Transmembrane</keyword>
<proteinExistence type="predicted"/>
<evidence type="ECO:0000313" key="2">
    <source>
        <dbReference type="EMBL" id="XFO65760.1"/>
    </source>
</evidence>
<name>A0ABZ3IJH3_9FIRM</name>
<accession>A0ABZ3IJH3</accession>
<dbReference type="InterPro" id="IPR014509">
    <property type="entry name" value="YjdF-like"/>
</dbReference>
<gene>
    <name evidence="2" type="ORF">SPSIL_019050</name>
</gene>
<protein>
    <recommendedName>
        <fullName evidence="4">Inner membrane protein YjdF</fullName>
    </recommendedName>
</protein>
<evidence type="ECO:0000256" key="1">
    <source>
        <dbReference type="SAM" id="Phobius"/>
    </source>
</evidence>